<sequence>MMKIRHFLLGIGIPITSVVTSTASPVRAVFVGGDFYVPSSAKIEAAKASGFNTLLLFTLHFRANGDVYYNDTLIVENGVYVGDPNWGASLAALRPTINRIEMSIASWGDPSFSYIKDLIDAEGTGPDSIIYKNFLALKDATGVDAILYDDEQTYDVASAVELGNMIAGMGMKVTLCPYTAQSFWTSVKSQLGDKVDAVYLQCYDGGAFNNPATWNAAFGGFKVYPGLWGNTSTPPTVTSRMRNWQQSLGIEGGFMWLNGGLPNDGAKWAQALAYGLEPLNGLVAADFGVNYLGVGFTGNQGFGYGSWVTSTEGGGSYISGDAEPRFAIWNSAANGTSSAVRPLDSPLEEGQCLMVRLQMTNLDSPANTNRFELRDEADHILFSYCHQGGDNADGHYIDAGGTHSAPGFAYHYQQLDSFQFTLDSPTTFTFTDLTTGSSVNGVLSGAPVSKVAFVRANGAVAPGNGQDFKFNGLVVYTPTALSSGIEKAPAGWTVNFSATPCLDYRIQRSSDLDGDWTDIGTVFSSLNQSSFTDISGPRDGAFYRVATP</sequence>
<evidence type="ECO:0000313" key="1">
    <source>
        <dbReference type="EMBL" id="GAA5480857.1"/>
    </source>
</evidence>
<dbReference type="RefSeq" id="WP_353565015.1">
    <property type="nucleotide sequence ID" value="NZ_BAABRI010000001.1"/>
</dbReference>
<proteinExistence type="predicted"/>
<dbReference type="EMBL" id="BAABRI010000001">
    <property type="protein sequence ID" value="GAA5480857.1"/>
    <property type="molecule type" value="Genomic_DNA"/>
</dbReference>
<keyword evidence="2" id="KW-1185">Reference proteome</keyword>
<gene>
    <name evidence="1" type="ORF">Hsar01_00061</name>
</gene>
<reference evidence="1 2" key="1">
    <citation type="submission" date="2024-02" db="EMBL/GenBank/DDBJ databases">
        <title>Haloferula sargassicola NBRC 104335.</title>
        <authorList>
            <person name="Ichikawa N."/>
            <person name="Katano-Makiyama Y."/>
            <person name="Hidaka K."/>
        </authorList>
    </citation>
    <scope>NUCLEOTIDE SEQUENCE [LARGE SCALE GENOMIC DNA]</scope>
    <source>
        <strain evidence="1 2">NBRC 104335</strain>
    </source>
</reference>
<dbReference type="Proteomes" id="UP001476282">
    <property type="component" value="Unassembled WGS sequence"/>
</dbReference>
<evidence type="ECO:0000313" key="2">
    <source>
        <dbReference type="Proteomes" id="UP001476282"/>
    </source>
</evidence>
<accession>A0ABP9UJK6</accession>
<name>A0ABP9UJK6_9BACT</name>
<organism evidence="1 2">
    <name type="scientific">Haloferula sargassicola</name>
    <dbReference type="NCBI Taxonomy" id="490096"/>
    <lineage>
        <taxon>Bacteria</taxon>
        <taxon>Pseudomonadati</taxon>
        <taxon>Verrucomicrobiota</taxon>
        <taxon>Verrucomicrobiia</taxon>
        <taxon>Verrucomicrobiales</taxon>
        <taxon>Verrucomicrobiaceae</taxon>
        <taxon>Haloferula</taxon>
    </lineage>
</organism>
<comment type="caution">
    <text evidence="1">The sequence shown here is derived from an EMBL/GenBank/DDBJ whole genome shotgun (WGS) entry which is preliminary data.</text>
</comment>
<protein>
    <submittedName>
        <fullName evidence="1">Uncharacterized protein</fullName>
    </submittedName>
</protein>